<feature type="transmembrane region" description="Helical" evidence="7">
    <location>
        <begin position="162"/>
        <end position="180"/>
    </location>
</feature>
<evidence type="ECO:0000256" key="6">
    <source>
        <dbReference type="ARBA" id="ARBA00023136"/>
    </source>
</evidence>
<dbReference type="InterPro" id="IPR027469">
    <property type="entry name" value="Cation_efflux_TMD_sf"/>
</dbReference>
<dbReference type="EMBL" id="VGLS01000043">
    <property type="protein sequence ID" value="MBM3222688.1"/>
    <property type="molecule type" value="Genomic_DNA"/>
</dbReference>
<organism evidence="10 11">
    <name type="scientific">Tectimicrobiota bacterium</name>
    <dbReference type="NCBI Taxonomy" id="2528274"/>
    <lineage>
        <taxon>Bacteria</taxon>
        <taxon>Pseudomonadati</taxon>
        <taxon>Nitrospinota/Tectimicrobiota group</taxon>
        <taxon>Candidatus Tectimicrobiota</taxon>
    </lineage>
</organism>
<sequence length="339" mass="36641">MGSADIHWLTDRGARVAWLSLAMSIVLLSLKFVAYHLTGSAAVLSDALESIVNVIASGFALFSVTLSARPPDESHPYGHGRIEFFSAGFEGALIIAAALAICAAAIPRVFAPEPITRLSLGMLLVCAAGAANALLGFYLQYVGHRTHSLALVADGKHLLSDAYTSAGVLLGILGVMLTGWHVLDALTALAVAFHILVMGWHLVRESIARLMDEAEPALLQRIVQTMQTARQDAWIDIHNLRAWRSGPRYHVDFHLTLPRYWALEHSHAVAQQIEHLIEETQPTHGDVIIHLDPCMPSDCPCCALSPCPVRAAAQQEHRPWTVAAAIGGPMSRVSEMATP</sequence>
<dbReference type="Proteomes" id="UP000712673">
    <property type="component" value="Unassembled WGS sequence"/>
</dbReference>
<dbReference type="GO" id="GO:0015086">
    <property type="term" value="F:cadmium ion transmembrane transporter activity"/>
    <property type="evidence" value="ECO:0007669"/>
    <property type="project" value="TreeGrafter"/>
</dbReference>
<dbReference type="PANTHER" id="PTHR43840:SF15">
    <property type="entry name" value="MITOCHONDRIAL METAL TRANSPORTER 1-RELATED"/>
    <property type="match status" value="1"/>
</dbReference>
<dbReference type="InterPro" id="IPR036837">
    <property type="entry name" value="Cation_efflux_CTD_sf"/>
</dbReference>
<dbReference type="PANTHER" id="PTHR43840">
    <property type="entry name" value="MITOCHONDRIAL METAL TRANSPORTER 1-RELATED"/>
    <property type="match status" value="1"/>
</dbReference>
<comment type="similarity">
    <text evidence="2">Belongs to the cation diffusion facilitator (CDF) transporter (TC 2.A.4) family.</text>
</comment>
<gene>
    <name evidence="10" type="ORF">FJZ47_02630</name>
</gene>
<comment type="subcellular location">
    <subcellularLocation>
        <location evidence="1">Membrane</location>
        <topology evidence="1">Multi-pass membrane protein</topology>
    </subcellularLocation>
</comment>
<evidence type="ECO:0000256" key="5">
    <source>
        <dbReference type="ARBA" id="ARBA00022989"/>
    </source>
</evidence>
<reference evidence="10" key="1">
    <citation type="submission" date="2019-03" db="EMBL/GenBank/DDBJ databases">
        <title>Lake Tanganyika Metagenome-Assembled Genomes (MAGs).</title>
        <authorList>
            <person name="Tran P."/>
        </authorList>
    </citation>
    <scope>NUCLEOTIDE SEQUENCE</scope>
    <source>
        <strain evidence="10">K_DeepCast_65m_m2_066</strain>
    </source>
</reference>
<proteinExistence type="inferred from homology"/>
<evidence type="ECO:0000256" key="4">
    <source>
        <dbReference type="ARBA" id="ARBA00022692"/>
    </source>
</evidence>
<evidence type="ECO:0000256" key="7">
    <source>
        <dbReference type="SAM" id="Phobius"/>
    </source>
</evidence>
<keyword evidence="6 7" id="KW-0472">Membrane</keyword>
<comment type="caution">
    <text evidence="10">The sequence shown here is derived from an EMBL/GenBank/DDBJ whole genome shotgun (WGS) entry which is preliminary data.</text>
</comment>
<protein>
    <submittedName>
        <fullName evidence="10">Cation transporter</fullName>
    </submittedName>
</protein>
<feature type="transmembrane region" description="Helical" evidence="7">
    <location>
        <begin position="47"/>
        <end position="66"/>
    </location>
</feature>
<evidence type="ECO:0000259" key="9">
    <source>
        <dbReference type="Pfam" id="PF16916"/>
    </source>
</evidence>
<dbReference type="AlphaFoldDB" id="A0A938B2C5"/>
<dbReference type="NCBIfam" id="TIGR01297">
    <property type="entry name" value="CDF"/>
    <property type="match status" value="1"/>
</dbReference>
<dbReference type="SUPFAM" id="SSF161111">
    <property type="entry name" value="Cation efflux protein transmembrane domain-like"/>
    <property type="match status" value="1"/>
</dbReference>
<feature type="transmembrane region" description="Helical" evidence="7">
    <location>
        <begin position="87"/>
        <end position="106"/>
    </location>
</feature>
<evidence type="ECO:0000313" key="10">
    <source>
        <dbReference type="EMBL" id="MBM3222688.1"/>
    </source>
</evidence>
<keyword evidence="3" id="KW-0813">Transport</keyword>
<keyword evidence="5 7" id="KW-1133">Transmembrane helix</keyword>
<dbReference type="SUPFAM" id="SSF160240">
    <property type="entry name" value="Cation efflux protein cytoplasmic domain-like"/>
    <property type="match status" value="1"/>
</dbReference>
<evidence type="ECO:0000256" key="2">
    <source>
        <dbReference type="ARBA" id="ARBA00008114"/>
    </source>
</evidence>
<evidence type="ECO:0000259" key="8">
    <source>
        <dbReference type="Pfam" id="PF01545"/>
    </source>
</evidence>
<dbReference type="InterPro" id="IPR027470">
    <property type="entry name" value="Cation_efflux_CTD"/>
</dbReference>
<dbReference type="InterPro" id="IPR002524">
    <property type="entry name" value="Cation_efflux"/>
</dbReference>
<evidence type="ECO:0000256" key="3">
    <source>
        <dbReference type="ARBA" id="ARBA00022448"/>
    </source>
</evidence>
<dbReference type="Gene3D" id="3.30.70.1350">
    <property type="entry name" value="Cation efflux protein, cytoplasmic domain"/>
    <property type="match status" value="1"/>
</dbReference>
<evidence type="ECO:0000313" key="11">
    <source>
        <dbReference type="Proteomes" id="UP000712673"/>
    </source>
</evidence>
<dbReference type="Pfam" id="PF01545">
    <property type="entry name" value="Cation_efflux"/>
    <property type="match status" value="1"/>
</dbReference>
<dbReference type="InterPro" id="IPR058533">
    <property type="entry name" value="Cation_efflux_TM"/>
</dbReference>
<evidence type="ECO:0000256" key="1">
    <source>
        <dbReference type="ARBA" id="ARBA00004141"/>
    </source>
</evidence>
<feature type="transmembrane region" description="Helical" evidence="7">
    <location>
        <begin position="186"/>
        <end position="203"/>
    </location>
</feature>
<name>A0A938B2C5_UNCTE</name>
<feature type="transmembrane region" description="Helical" evidence="7">
    <location>
        <begin position="118"/>
        <end position="141"/>
    </location>
</feature>
<feature type="domain" description="Cation efflux protein cytoplasmic" evidence="9">
    <location>
        <begin position="232"/>
        <end position="294"/>
    </location>
</feature>
<feature type="domain" description="Cation efflux protein transmembrane" evidence="8">
    <location>
        <begin position="18"/>
        <end position="211"/>
    </location>
</feature>
<keyword evidence="4 7" id="KW-0812">Transmembrane</keyword>
<dbReference type="Pfam" id="PF16916">
    <property type="entry name" value="ZT_dimer"/>
    <property type="match status" value="1"/>
</dbReference>
<dbReference type="GO" id="GO:0005886">
    <property type="term" value="C:plasma membrane"/>
    <property type="evidence" value="ECO:0007669"/>
    <property type="project" value="TreeGrafter"/>
</dbReference>
<accession>A0A938B2C5</accession>
<dbReference type="GO" id="GO:0015341">
    <property type="term" value="F:zinc efflux antiporter activity"/>
    <property type="evidence" value="ECO:0007669"/>
    <property type="project" value="TreeGrafter"/>
</dbReference>
<dbReference type="GO" id="GO:0015093">
    <property type="term" value="F:ferrous iron transmembrane transporter activity"/>
    <property type="evidence" value="ECO:0007669"/>
    <property type="project" value="TreeGrafter"/>
</dbReference>
<dbReference type="Gene3D" id="1.20.1510.10">
    <property type="entry name" value="Cation efflux protein transmembrane domain"/>
    <property type="match status" value="1"/>
</dbReference>
<feature type="transmembrane region" description="Helical" evidence="7">
    <location>
        <begin position="16"/>
        <end position="35"/>
    </location>
</feature>
<dbReference type="GO" id="GO:0006882">
    <property type="term" value="P:intracellular zinc ion homeostasis"/>
    <property type="evidence" value="ECO:0007669"/>
    <property type="project" value="TreeGrafter"/>
</dbReference>
<dbReference type="InterPro" id="IPR050291">
    <property type="entry name" value="CDF_Transporter"/>
</dbReference>